<feature type="region of interest" description="Disordered" evidence="8">
    <location>
        <begin position="498"/>
        <end position="528"/>
    </location>
</feature>
<keyword evidence="3" id="KW-0963">Cytoplasm</keyword>
<keyword evidence="5 7" id="KW-0863">Zinc-finger</keyword>
<dbReference type="EMBL" id="NBSH01000004">
    <property type="protein sequence ID" value="ORX38434.1"/>
    <property type="molecule type" value="Genomic_DNA"/>
</dbReference>
<dbReference type="GO" id="GO:0008270">
    <property type="term" value="F:zinc ion binding"/>
    <property type="evidence" value="ECO:0007669"/>
    <property type="project" value="UniProtKB-KW"/>
</dbReference>
<evidence type="ECO:0000256" key="6">
    <source>
        <dbReference type="ARBA" id="ARBA00022833"/>
    </source>
</evidence>
<sequence>MRESNYSFPPHNRAVLSITHLLYDRRALDTNSPLAILNNLTSLTYLTSTSPRIRDILTLDGGLERLLDILRNSCLPREAQRGQDLWGLNGPPTSRVISVDRQVFLRHSLAFQCVVNIGVRGSEAIRTRVVQAGALDLVAQILESWLVYHGIGTFAGPTGSQMAITALKAGIPVPGTEGQRRMTRFSNSRFAQAVSTTAARSTSSISSFVGSLTGRNNPRESAAPDPTPEYRAASVEPARTNDTDVDMADGEADEGTDIASVDPGDDSMEIDDGSREEETPEARAGPSMTPRPPVSLAPSYGTSSRSTSRDRHVESQASSITNSVSGDELSGRIPRATSENNLGAAVASGSTARPPHLNLGGTRLPALGQDSISNQSSPMGTPIRQDDGEILRAPGRRGTIVGRPVNVTLAPRNERRREAGDGGSGTSDVGEDVDLPTATIAAGIAAANAQAMESGGTVVPDEPGPPPNVEIVENLASAVPEDPDPEMVEAEQARLDMEAGAPPGQPGAAQTPRVPPAENAAPQQAPDAAVPPGQIIIANGAPRGFHDLGSYVGISSLLNPDGDRYSDDSILLALQLLAYLSKYPHVRSAFHHPRRPMHPTFDLSPAPNSQPLPQRPATSLTPNMFSLVERFTFRPTPSDPLLYVIPDEIQYWAGVIMRNACRKDEARNGIRQCAHMPCGKWEEYAREFAKCRRCRKAKYCSKECQSKAWSEGHRFWCNTRSDEPPPGVAAATGQGQTGQDHINPNTHGAEPDDDDLDAEFAHADLPGHLVARVRAAREGDRRGPGGAVGGGGRIGGGTIDPNVTAVELPIDFQQNLLQEALGTRTAPMGQGVPAPLRRPPTQPQARDARVPMPIPLRPAQPPPAPGTARGTESYVRPPTALRAAPPSDPSARTRPRGRPGDGTQP</sequence>
<feature type="compositionally biased region" description="Basic and acidic residues" evidence="8">
    <location>
        <begin position="272"/>
        <end position="281"/>
    </location>
</feature>
<feature type="region of interest" description="Disordered" evidence="8">
    <location>
        <begin position="209"/>
        <end position="385"/>
    </location>
</feature>
<organism evidence="10 11">
    <name type="scientific">Kockovaella imperatae</name>
    <dbReference type="NCBI Taxonomy" id="4999"/>
    <lineage>
        <taxon>Eukaryota</taxon>
        <taxon>Fungi</taxon>
        <taxon>Dikarya</taxon>
        <taxon>Basidiomycota</taxon>
        <taxon>Agaricomycotina</taxon>
        <taxon>Tremellomycetes</taxon>
        <taxon>Tremellales</taxon>
        <taxon>Cuniculitremaceae</taxon>
        <taxon>Kockovaella</taxon>
    </lineage>
</organism>
<dbReference type="GO" id="GO:0007163">
    <property type="term" value="P:establishment or maintenance of cell polarity"/>
    <property type="evidence" value="ECO:0007669"/>
    <property type="project" value="TreeGrafter"/>
</dbReference>
<evidence type="ECO:0000259" key="9">
    <source>
        <dbReference type="PROSITE" id="PS50865"/>
    </source>
</evidence>
<dbReference type="OrthoDB" id="5594178at2759"/>
<reference evidence="10 11" key="1">
    <citation type="submission" date="2017-03" db="EMBL/GenBank/DDBJ databases">
        <title>Widespread Adenine N6-methylation of Active Genes in Fungi.</title>
        <authorList>
            <consortium name="DOE Joint Genome Institute"/>
            <person name="Mondo S.J."/>
            <person name="Dannebaum R.O."/>
            <person name="Kuo R.C."/>
            <person name="Louie K.B."/>
            <person name="Bewick A.J."/>
            <person name="Labutti K."/>
            <person name="Haridas S."/>
            <person name="Kuo A."/>
            <person name="Salamov A."/>
            <person name="Ahrendt S.R."/>
            <person name="Lau R."/>
            <person name="Bowen B.P."/>
            <person name="Lipzen A."/>
            <person name="Sullivan W."/>
            <person name="Andreopoulos W.B."/>
            <person name="Clum A."/>
            <person name="Lindquist E."/>
            <person name="Daum C."/>
            <person name="Northen T.R."/>
            <person name="Ramamoorthy G."/>
            <person name="Schmitz R.J."/>
            <person name="Gryganskyi A."/>
            <person name="Culley D."/>
            <person name="Magnuson J."/>
            <person name="James T.Y."/>
            <person name="O'Malley M.A."/>
            <person name="Stajich J.E."/>
            <person name="Spatafora J.W."/>
            <person name="Visel A."/>
            <person name="Grigoriev I.V."/>
        </authorList>
    </citation>
    <scope>NUCLEOTIDE SEQUENCE [LARGE SCALE GENOMIC DNA]</scope>
    <source>
        <strain evidence="10 11">NRRL Y-17943</strain>
    </source>
</reference>
<keyword evidence="4" id="KW-0479">Metal-binding</keyword>
<dbReference type="RefSeq" id="XP_021872356.1">
    <property type="nucleotide sequence ID" value="XM_022012572.1"/>
</dbReference>
<feature type="compositionally biased region" description="Polar residues" evidence="8">
    <location>
        <begin position="370"/>
        <end position="379"/>
    </location>
</feature>
<dbReference type="Proteomes" id="UP000193218">
    <property type="component" value="Unassembled WGS sequence"/>
</dbReference>
<feature type="domain" description="MYND-type" evidence="9">
    <location>
        <begin position="675"/>
        <end position="717"/>
    </location>
</feature>
<name>A0A1Y1ULQ2_9TREE</name>
<dbReference type="InterPro" id="IPR002893">
    <property type="entry name" value="Znf_MYND"/>
</dbReference>
<dbReference type="GeneID" id="33554380"/>
<feature type="region of interest" description="Disordered" evidence="8">
    <location>
        <begin position="825"/>
        <end position="905"/>
    </location>
</feature>
<evidence type="ECO:0000256" key="7">
    <source>
        <dbReference type="PROSITE-ProRule" id="PRU00134"/>
    </source>
</evidence>
<keyword evidence="6" id="KW-0862">Zinc</keyword>
<dbReference type="Pfam" id="PF01753">
    <property type="entry name" value="zf-MYND"/>
    <property type="match status" value="1"/>
</dbReference>
<feature type="region of interest" description="Disordered" evidence="8">
    <location>
        <begin position="723"/>
        <end position="757"/>
    </location>
</feature>
<proteinExistence type="inferred from homology"/>
<protein>
    <recommendedName>
        <fullName evidence="9">MYND-type domain-containing protein</fullName>
    </recommendedName>
</protein>
<feature type="compositionally biased region" description="Acidic residues" evidence="8">
    <location>
        <begin position="243"/>
        <end position="256"/>
    </location>
</feature>
<dbReference type="PROSITE" id="PS50865">
    <property type="entry name" value="ZF_MYND_2"/>
    <property type="match status" value="1"/>
</dbReference>
<accession>A0A1Y1ULQ2</accession>
<evidence type="ECO:0000313" key="11">
    <source>
        <dbReference type="Proteomes" id="UP000193218"/>
    </source>
</evidence>
<feature type="region of interest" description="Disordered" evidence="8">
    <location>
        <begin position="776"/>
        <end position="796"/>
    </location>
</feature>
<keyword evidence="11" id="KW-1185">Reference proteome</keyword>
<feature type="region of interest" description="Disordered" evidence="8">
    <location>
        <begin position="410"/>
        <end position="433"/>
    </location>
</feature>
<feature type="compositionally biased region" description="Pro residues" evidence="8">
    <location>
        <begin position="852"/>
        <end position="865"/>
    </location>
</feature>
<evidence type="ECO:0000313" key="10">
    <source>
        <dbReference type="EMBL" id="ORX38434.1"/>
    </source>
</evidence>
<dbReference type="AlphaFoldDB" id="A0A1Y1ULQ2"/>
<dbReference type="GO" id="GO:1990304">
    <property type="term" value="C:MUB1-RAD6-UBR2 ubiquitin ligase complex"/>
    <property type="evidence" value="ECO:0007669"/>
    <property type="project" value="TreeGrafter"/>
</dbReference>
<evidence type="ECO:0000256" key="1">
    <source>
        <dbReference type="ARBA" id="ARBA00004496"/>
    </source>
</evidence>
<comment type="caution">
    <text evidence="10">The sequence shown here is derived from an EMBL/GenBank/DDBJ whole genome shotgun (WGS) entry which is preliminary data.</text>
</comment>
<dbReference type="GO" id="GO:0006511">
    <property type="term" value="P:ubiquitin-dependent protein catabolic process"/>
    <property type="evidence" value="ECO:0007669"/>
    <property type="project" value="TreeGrafter"/>
</dbReference>
<comment type="similarity">
    <text evidence="2">Belongs to the MUB1/samB family.</text>
</comment>
<dbReference type="GO" id="GO:0005737">
    <property type="term" value="C:cytoplasm"/>
    <property type="evidence" value="ECO:0007669"/>
    <property type="project" value="UniProtKB-SubCell"/>
</dbReference>
<dbReference type="FunCoup" id="A0A1Y1ULQ2">
    <property type="interactions" value="1"/>
</dbReference>
<dbReference type="SUPFAM" id="SSF144232">
    <property type="entry name" value="HIT/MYND zinc finger-like"/>
    <property type="match status" value="1"/>
</dbReference>
<dbReference type="InterPro" id="IPR051664">
    <property type="entry name" value="MYND-type_zinc_finger"/>
</dbReference>
<evidence type="ECO:0000256" key="8">
    <source>
        <dbReference type="SAM" id="MobiDB-lite"/>
    </source>
</evidence>
<dbReference type="PANTHER" id="PTHR47442">
    <property type="entry name" value="MYND-TYPE ZINC FINGER PROTEIN MUB1"/>
    <property type="match status" value="1"/>
</dbReference>
<evidence type="ECO:0000256" key="3">
    <source>
        <dbReference type="ARBA" id="ARBA00022490"/>
    </source>
</evidence>
<feature type="compositionally biased region" description="Low complexity" evidence="8">
    <location>
        <begin position="729"/>
        <end position="739"/>
    </location>
</feature>
<evidence type="ECO:0000256" key="2">
    <source>
        <dbReference type="ARBA" id="ARBA00010655"/>
    </source>
</evidence>
<comment type="subcellular location">
    <subcellularLocation>
        <location evidence="1">Cytoplasm</location>
    </subcellularLocation>
</comment>
<gene>
    <name evidence="10" type="ORF">BD324DRAFT_357063</name>
</gene>
<feature type="compositionally biased region" description="Low complexity" evidence="8">
    <location>
        <begin position="499"/>
        <end position="528"/>
    </location>
</feature>
<dbReference type="PANTHER" id="PTHR47442:SF1">
    <property type="entry name" value="MYND-TYPE ZINC FINGER PROTEIN MUB1"/>
    <property type="match status" value="1"/>
</dbReference>
<feature type="compositionally biased region" description="Polar residues" evidence="8">
    <location>
        <begin position="315"/>
        <end position="325"/>
    </location>
</feature>
<dbReference type="Gene3D" id="6.10.140.2220">
    <property type="match status" value="1"/>
</dbReference>
<evidence type="ECO:0000256" key="5">
    <source>
        <dbReference type="ARBA" id="ARBA00022771"/>
    </source>
</evidence>
<evidence type="ECO:0000256" key="4">
    <source>
        <dbReference type="ARBA" id="ARBA00022723"/>
    </source>
</evidence>
<dbReference type="InParanoid" id="A0A1Y1ULQ2"/>
<feature type="compositionally biased region" description="Gly residues" evidence="8">
    <location>
        <begin position="784"/>
        <end position="796"/>
    </location>
</feature>